<dbReference type="PANTHER" id="PTHR45614:SF69">
    <property type="entry name" value="CHROMOSOME UNDETERMINED SCAFFOLD_38, WHOLE GENOME SHOTGUN SEQUENCE"/>
    <property type="match status" value="1"/>
</dbReference>
<dbReference type="PROSITE" id="PS50090">
    <property type="entry name" value="MYB_LIKE"/>
    <property type="match status" value="1"/>
</dbReference>
<dbReference type="Proteomes" id="UP000001542">
    <property type="component" value="Unassembled WGS sequence"/>
</dbReference>
<reference evidence="4" key="2">
    <citation type="journal article" date="2007" name="Science">
        <title>Draft genome sequence of the sexually transmitted pathogen Trichomonas vaginalis.</title>
        <authorList>
            <person name="Carlton J.M."/>
            <person name="Hirt R.P."/>
            <person name="Silva J.C."/>
            <person name="Delcher A.L."/>
            <person name="Schatz M."/>
            <person name="Zhao Q."/>
            <person name="Wortman J.R."/>
            <person name="Bidwell S.L."/>
            <person name="Alsmark U.C.M."/>
            <person name="Besteiro S."/>
            <person name="Sicheritz-Ponten T."/>
            <person name="Noel C.J."/>
            <person name="Dacks J.B."/>
            <person name="Foster P.G."/>
            <person name="Simillion C."/>
            <person name="Van de Peer Y."/>
            <person name="Miranda-Saavedra D."/>
            <person name="Barton G.J."/>
            <person name="Westrop G.D."/>
            <person name="Mueller S."/>
            <person name="Dessi D."/>
            <person name="Fiori P.L."/>
            <person name="Ren Q."/>
            <person name="Paulsen I."/>
            <person name="Zhang H."/>
            <person name="Bastida-Corcuera F.D."/>
            <person name="Simoes-Barbosa A."/>
            <person name="Brown M.T."/>
            <person name="Hayes R.D."/>
            <person name="Mukherjee M."/>
            <person name="Okumura C.Y."/>
            <person name="Schneider R."/>
            <person name="Smith A.J."/>
            <person name="Vanacova S."/>
            <person name="Villalvazo M."/>
            <person name="Haas B.J."/>
            <person name="Pertea M."/>
            <person name="Feldblyum T.V."/>
            <person name="Utterback T.R."/>
            <person name="Shu C.L."/>
            <person name="Osoegawa K."/>
            <person name="de Jong P.J."/>
            <person name="Hrdy I."/>
            <person name="Horvathova L."/>
            <person name="Zubacova Z."/>
            <person name="Dolezal P."/>
            <person name="Malik S.B."/>
            <person name="Logsdon J.M. Jr."/>
            <person name="Henze K."/>
            <person name="Gupta A."/>
            <person name="Wang C.C."/>
            <person name="Dunne R.L."/>
            <person name="Upcroft J.A."/>
            <person name="Upcroft P."/>
            <person name="White O."/>
            <person name="Salzberg S.L."/>
            <person name="Tang P."/>
            <person name="Chiu C.-H."/>
            <person name="Lee Y.-S."/>
            <person name="Embley T.M."/>
            <person name="Coombs G.H."/>
            <person name="Mottram J.C."/>
            <person name="Tachezy J."/>
            <person name="Fraser-Liggett C.M."/>
            <person name="Johnson P.J."/>
        </authorList>
    </citation>
    <scope>NUCLEOTIDE SEQUENCE [LARGE SCALE GENOMIC DNA]</scope>
    <source>
        <strain evidence="4">G3</strain>
    </source>
</reference>
<dbReference type="InterPro" id="IPR009057">
    <property type="entry name" value="Homeodomain-like_sf"/>
</dbReference>
<evidence type="ECO:0000259" key="2">
    <source>
        <dbReference type="PROSITE" id="PS50090"/>
    </source>
</evidence>
<dbReference type="SMR" id="A2G626"/>
<keyword evidence="4" id="KW-0238">DNA-binding</keyword>
<evidence type="ECO:0000259" key="3">
    <source>
        <dbReference type="PROSITE" id="PS51294"/>
    </source>
</evidence>
<dbReference type="STRING" id="5722.A2G626"/>
<evidence type="ECO:0000313" key="4">
    <source>
        <dbReference type="EMBL" id="EAX87395.1"/>
    </source>
</evidence>
<dbReference type="SMART" id="SM00717">
    <property type="entry name" value="SANT"/>
    <property type="match status" value="1"/>
</dbReference>
<dbReference type="GO" id="GO:0005634">
    <property type="term" value="C:nucleus"/>
    <property type="evidence" value="ECO:0000318"/>
    <property type="project" value="GO_Central"/>
</dbReference>
<proteinExistence type="predicted"/>
<evidence type="ECO:0000256" key="1">
    <source>
        <dbReference type="SAM" id="MobiDB-lite"/>
    </source>
</evidence>
<dbReference type="GO" id="GO:0000981">
    <property type="term" value="F:DNA-binding transcription factor activity, RNA polymerase II-specific"/>
    <property type="evidence" value="ECO:0000318"/>
    <property type="project" value="GO_Central"/>
</dbReference>
<dbReference type="CDD" id="cd00167">
    <property type="entry name" value="SANT"/>
    <property type="match status" value="1"/>
</dbReference>
<feature type="region of interest" description="Disordered" evidence="1">
    <location>
        <begin position="79"/>
        <end position="98"/>
    </location>
</feature>
<reference evidence="4" key="1">
    <citation type="submission" date="2006-10" db="EMBL/GenBank/DDBJ databases">
        <authorList>
            <person name="Amadeo P."/>
            <person name="Zhao Q."/>
            <person name="Wortman J."/>
            <person name="Fraser-Liggett C."/>
            <person name="Carlton J."/>
        </authorList>
    </citation>
    <scope>NUCLEOTIDE SEQUENCE</scope>
    <source>
        <strain evidence="4">G3</strain>
    </source>
</reference>
<dbReference type="Gene3D" id="1.10.10.60">
    <property type="entry name" value="Homeodomain-like"/>
    <property type="match status" value="2"/>
</dbReference>
<feature type="domain" description="Myb-like" evidence="2">
    <location>
        <begin position="18"/>
        <end position="68"/>
    </location>
</feature>
<keyword evidence="5" id="KW-1185">Reference proteome</keyword>
<dbReference type="AlphaFoldDB" id="A2G626"/>
<evidence type="ECO:0000313" key="5">
    <source>
        <dbReference type="Proteomes" id="UP000001542"/>
    </source>
</evidence>
<sequence>MKTRSPRQCRERYRNYLNPNIEHSEWTKEEDQKILYHYSQFGNQWKKISEFLPGRTGNSIRNRYHSLVRQHQRIEQYKMKSIPQPQPQTQSYQSNELPPEQNIQLPQFMQQLFIPMDNIFFDQSSNTIVE</sequence>
<dbReference type="eggNOG" id="KOG0048">
    <property type="taxonomic scope" value="Eukaryota"/>
</dbReference>
<dbReference type="VEuPathDB" id="TrichDB:TVAG_193900"/>
<dbReference type="RefSeq" id="XP_001300325.1">
    <property type="nucleotide sequence ID" value="XM_001300324.1"/>
</dbReference>
<dbReference type="PANTHER" id="PTHR45614">
    <property type="entry name" value="MYB PROTEIN-RELATED"/>
    <property type="match status" value="1"/>
</dbReference>
<name>A2G626_TRIV3</name>
<dbReference type="InterPro" id="IPR050560">
    <property type="entry name" value="MYB_TF"/>
</dbReference>
<dbReference type="OrthoDB" id="2143914at2759"/>
<dbReference type="InterPro" id="IPR017930">
    <property type="entry name" value="Myb_dom"/>
</dbReference>
<dbReference type="GO" id="GO:0006355">
    <property type="term" value="P:regulation of DNA-templated transcription"/>
    <property type="evidence" value="ECO:0000318"/>
    <property type="project" value="GO_Central"/>
</dbReference>
<organism evidence="4 5">
    <name type="scientific">Trichomonas vaginalis (strain ATCC PRA-98 / G3)</name>
    <dbReference type="NCBI Taxonomy" id="412133"/>
    <lineage>
        <taxon>Eukaryota</taxon>
        <taxon>Metamonada</taxon>
        <taxon>Parabasalia</taxon>
        <taxon>Trichomonadida</taxon>
        <taxon>Trichomonadidae</taxon>
        <taxon>Trichomonas</taxon>
    </lineage>
</organism>
<dbReference type="InParanoid" id="A2G626"/>
<feature type="domain" description="HTH myb-type" evidence="3">
    <location>
        <begin position="18"/>
        <end position="72"/>
    </location>
</feature>
<dbReference type="SUPFAM" id="SSF46689">
    <property type="entry name" value="Homeodomain-like"/>
    <property type="match status" value="1"/>
</dbReference>
<dbReference type="PROSITE" id="PS51294">
    <property type="entry name" value="HTH_MYB"/>
    <property type="match status" value="1"/>
</dbReference>
<dbReference type="EMBL" id="DS114460">
    <property type="protein sequence ID" value="EAX87395.1"/>
    <property type="molecule type" value="Genomic_DNA"/>
</dbReference>
<protein>
    <submittedName>
        <fullName evidence="4">Myb-like DNA-binding domain containing protein</fullName>
    </submittedName>
</protein>
<dbReference type="GO" id="GO:0000978">
    <property type="term" value="F:RNA polymerase II cis-regulatory region sequence-specific DNA binding"/>
    <property type="evidence" value="ECO:0000318"/>
    <property type="project" value="GO_Central"/>
</dbReference>
<dbReference type="VEuPathDB" id="TrichDB:TVAGG3_1043460"/>
<dbReference type="Pfam" id="PF00249">
    <property type="entry name" value="Myb_DNA-binding"/>
    <property type="match status" value="1"/>
</dbReference>
<accession>A2G626</accession>
<gene>
    <name evidence="4" type="ORF">TVAG_193900</name>
</gene>
<feature type="compositionally biased region" description="Low complexity" evidence="1">
    <location>
        <begin position="81"/>
        <end position="94"/>
    </location>
</feature>
<dbReference type="KEGG" id="tva:4745047"/>
<dbReference type="InterPro" id="IPR001005">
    <property type="entry name" value="SANT/Myb"/>
</dbReference>